<reference evidence="1 2" key="1">
    <citation type="submission" date="2011-02" db="EMBL/GenBank/DDBJ databases">
        <title>The Genome Sequence of Sphaeroforma arctica JP610.</title>
        <authorList>
            <consortium name="The Broad Institute Genome Sequencing Platform"/>
            <person name="Russ C."/>
            <person name="Cuomo C."/>
            <person name="Young S.K."/>
            <person name="Zeng Q."/>
            <person name="Gargeya S."/>
            <person name="Alvarado L."/>
            <person name="Berlin A."/>
            <person name="Chapman S.B."/>
            <person name="Chen Z."/>
            <person name="Freedman E."/>
            <person name="Gellesch M."/>
            <person name="Goldberg J."/>
            <person name="Griggs A."/>
            <person name="Gujja S."/>
            <person name="Heilman E."/>
            <person name="Heiman D."/>
            <person name="Howarth C."/>
            <person name="Mehta T."/>
            <person name="Neiman D."/>
            <person name="Pearson M."/>
            <person name="Roberts A."/>
            <person name="Saif S."/>
            <person name="Shea T."/>
            <person name="Shenoy N."/>
            <person name="Sisk P."/>
            <person name="Stolte C."/>
            <person name="Sykes S."/>
            <person name="White J."/>
            <person name="Yandava C."/>
            <person name="Burger G."/>
            <person name="Gray M.W."/>
            <person name="Holland P.W.H."/>
            <person name="King N."/>
            <person name="Lang F.B.F."/>
            <person name="Roger A.J."/>
            <person name="Ruiz-Trillo I."/>
            <person name="Haas B."/>
            <person name="Nusbaum C."/>
            <person name="Birren B."/>
        </authorList>
    </citation>
    <scope>NUCLEOTIDE SEQUENCE [LARGE SCALE GENOMIC DNA]</scope>
    <source>
        <strain evidence="1 2">JP610</strain>
    </source>
</reference>
<protein>
    <submittedName>
        <fullName evidence="1">Uncharacterized protein</fullName>
    </submittedName>
</protein>
<organism evidence="1 2">
    <name type="scientific">Sphaeroforma arctica JP610</name>
    <dbReference type="NCBI Taxonomy" id="667725"/>
    <lineage>
        <taxon>Eukaryota</taxon>
        <taxon>Ichthyosporea</taxon>
        <taxon>Ichthyophonida</taxon>
        <taxon>Sphaeroforma</taxon>
    </lineage>
</organism>
<evidence type="ECO:0000313" key="2">
    <source>
        <dbReference type="Proteomes" id="UP000054560"/>
    </source>
</evidence>
<evidence type="ECO:0000313" key="1">
    <source>
        <dbReference type="EMBL" id="KNC80708.1"/>
    </source>
</evidence>
<dbReference type="EMBL" id="KQ242118">
    <property type="protein sequence ID" value="KNC80708.1"/>
    <property type="molecule type" value="Genomic_DNA"/>
</dbReference>
<dbReference type="AlphaFoldDB" id="A0A0L0FXL8"/>
<dbReference type="RefSeq" id="XP_014154610.1">
    <property type="nucleotide sequence ID" value="XM_014299135.1"/>
</dbReference>
<sequence length="314" mass="33331">MVSPHADDPIIVPRVHGVFNRHGRVEAGPPLFVTLCRLGPRNFVVSPGVWAQCEQLSLMSDTVSVPQAPVALRASPHVVFTPTESTKPVRCWAFPNVAAAYIGSCVSMPKLSTTVLERAAFRKYVSTQGVLANVLTRAGLVDLVPSGVTVGEQLGYPVQLSDDLGQAGVGQAVASDPVLPSTHLLLEASPAEVSLVGEVGKPTVPVVEGDSILLSVGKRVSKDLETSSHMGGGPGELALAPPRKRRRAAPLAVEAWPILEACPSRSLWGVHFTGPQLVKRLFSTCMSLMHMPHSPGFSTWCMMSLDGLGCDLRL</sequence>
<keyword evidence="2" id="KW-1185">Reference proteome</keyword>
<name>A0A0L0FXL8_9EUKA</name>
<accession>A0A0L0FXL8</accession>
<dbReference type="Proteomes" id="UP000054560">
    <property type="component" value="Unassembled WGS sequence"/>
</dbReference>
<proteinExistence type="predicted"/>
<gene>
    <name evidence="1" type="ORF">SARC_06957</name>
</gene>
<dbReference type="GeneID" id="25907461"/>